<gene>
    <name evidence="2" type="ORF">JL102_01870</name>
</gene>
<evidence type="ECO:0000313" key="3">
    <source>
        <dbReference type="Proteomes" id="UP000659388"/>
    </source>
</evidence>
<dbReference type="PANTHER" id="PTHR36417:SF2">
    <property type="entry name" value="SELENOPROTEIN DOMAIN PROTEIN (AFU_ORTHOLOGUE AFUA_1G05220)"/>
    <property type="match status" value="1"/>
</dbReference>
<dbReference type="NCBIfam" id="TIGR02174">
    <property type="entry name" value="CXXU_selWTH"/>
    <property type="match status" value="1"/>
</dbReference>
<dbReference type="PANTHER" id="PTHR36417">
    <property type="entry name" value="SELENOPROTEIN DOMAIN PROTEIN (AFU_ORTHOLOGUE AFUA_1G05220)"/>
    <property type="match status" value="1"/>
</dbReference>
<sequence length="90" mass="10531">MNPKVKIIYCTQCRWLLRAAWIAQELLTTFDTDLAEVALQPGTGGIFEVWLNEELIFSRKKAERFPESKELKQLIRDRIDPERSLGHSDR</sequence>
<comment type="caution">
    <text evidence="2">The sequence shown here is derived from an EMBL/GenBank/DDBJ whole genome shotgun (WGS) entry which is preliminary data.</text>
</comment>
<protein>
    <submittedName>
        <fullName evidence="2">SelT/SelW/SelH family protein</fullName>
    </submittedName>
</protein>
<dbReference type="Pfam" id="PF10262">
    <property type="entry name" value="Rdx"/>
    <property type="match status" value="1"/>
</dbReference>
<reference evidence="2" key="1">
    <citation type="submission" date="2021-01" db="EMBL/GenBank/DDBJ databases">
        <title>Fulvivirga kasyanovii gen. nov., sp nov., a novel member of the phylum Bacteroidetes isolated from seawater in a mussel farm.</title>
        <authorList>
            <person name="Zhao L.-H."/>
            <person name="Wang Z.-J."/>
        </authorList>
    </citation>
    <scope>NUCLEOTIDE SEQUENCE</scope>
    <source>
        <strain evidence="2">2943</strain>
    </source>
</reference>
<dbReference type="AlphaFoldDB" id="A0A937F4R5"/>
<dbReference type="SUPFAM" id="SSF52833">
    <property type="entry name" value="Thioredoxin-like"/>
    <property type="match status" value="1"/>
</dbReference>
<dbReference type="InterPro" id="IPR036249">
    <property type="entry name" value="Thioredoxin-like_sf"/>
</dbReference>
<keyword evidence="1" id="KW-0676">Redox-active center</keyword>
<accession>A0A937F4R5</accession>
<name>A0A937F4R5_9BACT</name>
<dbReference type="Gene3D" id="3.40.30.10">
    <property type="entry name" value="Glutaredoxin"/>
    <property type="match status" value="1"/>
</dbReference>
<dbReference type="InterPro" id="IPR011893">
    <property type="entry name" value="Selenoprotein_Rdx-typ"/>
</dbReference>
<dbReference type="EMBL" id="JAESIY010000001">
    <property type="protein sequence ID" value="MBL3654862.1"/>
    <property type="molecule type" value="Genomic_DNA"/>
</dbReference>
<evidence type="ECO:0000313" key="2">
    <source>
        <dbReference type="EMBL" id="MBL3654862.1"/>
    </source>
</evidence>
<evidence type="ECO:0000256" key="1">
    <source>
        <dbReference type="ARBA" id="ARBA00023284"/>
    </source>
</evidence>
<dbReference type="Proteomes" id="UP000659388">
    <property type="component" value="Unassembled WGS sequence"/>
</dbReference>
<proteinExistence type="predicted"/>
<keyword evidence="3" id="KW-1185">Reference proteome</keyword>
<organism evidence="2 3">
    <name type="scientific">Fulvivirga sediminis</name>
    <dbReference type="NCBI Taxonomy" id="2803949"/>
    <lineage>
        <taxon>Bacteria</taxon>
        <taxon>Pseudomonadati</taxon>
        <taxon>Bacteroidota</taxon>
        <taxon>Cytophagia</taxon>
        <taxon>Cytophagales</taxon>
        <taxon>Fulvivirgaceae</taxon>
        <taxon>Fulvivirga</taxon>
    </lineage>
</organism>